<dbReference type="EMBL" id="JAHHGZ010000030">
    <property type="protein sequence ID" value="MBW4670387.1"/>
    <property type="molecule type" value="Genomic_DNA"/>
</dbReference>
<evidence type="ECO:0000313" key="2">
    <source>
        <dbReference type="Proteomes" id="UP000729701"/>
    </source>
</evidence>
<organism evidence="1 2">
    <name type="scientific">Cyanomargarita calcarea GSE-NOS-MK-12-04C</name>
    <dbReference type="NCBI Taxonomy" id="2839659"/>
    <lineage>
        <taxon>Bacteria</taxon>
        <taxon>Bacillati</taxon>
        <taxon>Cyanobacteriota</taxon>
        <taxon>Cyanophyceae</taxon>
        <taxon>Nostocales</taxon>
        <taxon>Cyanomargaritaceae</taxon>
        <taxon>Cyanomargarita</taxon>
    </lineage>
</organism>
<dbReference type="Proteomes" id="UP000729701">
    <property type="component" value="Unassembled WGS sequence"/>
</dbReference>
<proteinExistence type="predicted"/>
<comment type="caution">
    <text evidence="1">The sequence shown here is derived from an EMBL/GenBank/DDBJ whole genome shotgun (WGS) entry which is preliminary data.</text>
</comment>
<reference evidence="1" key="2">
    <citation type="journal article" date="2022" name="Microbiol. Resour. Announc.">
        <title>Metagenome Sequencing to Explore Phylogenomics of Terrestrial Cyanobacteria.</title>
        <authorList>
            <person name="Ward R.D."/>
            <person name="Stajich J.E."/>
            <person name="Johansen J.R."/>
            <person name="Huntemann M."/>
            <person name="Clum A."/>
            <person name="Foster B."/>
            <person name="Foster B."/>
            <person name="Roux S."/>
            <person name="Palaniappan K."/>
            <person name="Varghese N."/>
            <person name="Mukherjee S."/>
            <person name="Reddy T.B.K."/>
            <person name="Daum C."/>
            <person name="Copeland A."/>
            <person name="Chen I.A."/>
            <person name="Ivanova N.N."/>
            <person name="Kyrpides N.C."/>
            <person name="Shapiro N."/>
            <person name="Eloe-Fadrosh E.A."/>
            <person name="Pietrasiak N."/>
        </authorList>
    </citation>
    <scope>NUCLEOTIDE SEQUENCE</scope>
    <source>
        <strain evidence="1">GSE-NOS-MK-12-04C</strain>
    </source>
</reference>
<accession>A0A951QSR2</accession>
<evidence type="ECO:0000313" key="1">
    <source>
        <dbReference type="EMBL" id="MBW4670387.1"/>
    </source>
</evidence>
<name>A0A951QSR2_9CYAN</name>
<dbReference type="AlphaFoldDB" id="A0A951QSR2"/>
<dbReference type="Gene3D" id="3.40.50.2300">
    <property type="match status" value="1"/>
</dbReference>
<evidence type="ECO:0008006" key="3">
    <source>
        <dbReference type="Google" id="ProtNLM"/>
    </source>
</evidence>
<protein>
    <recommendedName>
        <fullName evidence="3">Response regulatory domain-containing protein</fullName>
    </recommendedName>
</protein>
<gene>
    <name evidence="1" type="ORF">KME60_23960</name>
</gene>
<reference evidence="1" key="1">
    <citation type="submission" date="2021-05" db="EMBL/GenBank/DDBJ databases">
        <authorList>
            <person name="Pietrasiak N."/>
            <person name="Ward R."/>
            <person name="Stajich J.E."/>
            <person name="Kurbessoian T."/>
        </authorList>
    </citation>
    <scope>NUCLEOTIDE SEQUENCE</scope>
    <source>
        <strain evidence="1">GSE-NOS-MK-12-04C</strain>
    </source>
</reference>
<sequence>MYTKEEQKNLKTTPEKILILEDNPKYQILIKESLLNEFDIIFEVNDQMGLEIAQNTIPNLLIFNIQALRIDVGSFLKLLLW</sequence>